<evidence type="ECO:0000313" key="2">
    <source>
        <dbReference type="Proteomes" id="UP000724672"/>
    </source>
</evidence>
<organism evidence="1 2">
    <name type="scientific">Anaeromonas frigoriresistens</name>
    <dbReference type="NCBI Taxonomy" id="2683708"/>
    <lineage>
        <taxon>Bacteria</taxon>
        <taxon>Bacillati</taxon>
        <taxon>Bacillota</taxon>
        <taxon>Tissierellia</taxon>
        <taxon>Tissierellales</taxon>
        <taxon>Thermohalobacteraceae</taxon>
        <taxon>Anaeromonas</taxon>
    </lineage>
</organism>
<comment type="caution">
    <text evidence="1">The sequence shown here is derived from an EMBL/GenBank/DDBJ whole genome shotgun (WGS) entry which is preliminary data.</text>
</comment>
<dbReference type="EMBL" id="WSFT01000053">
    <property type="protein sequence ID" value="MBS4539879.1"/>
    <property type="molecule type" value="Genomic_DNA"/>
</dbReference>
<name>A0A942UVA1_9FIRM</name>
<keyword evidence="2" id="KW-1185">Reference proteome</keyword>
<dbReference type="RefSeq" id="WP_203367788.1">
    <property type="nucleotide sequence ID" value="NZ_WSFT01000053.1"/>
</dbReference>
<evidence type="ECO:0000313" key="1">
    <source>
        <dbReference type="EMBL" id="MBS4539879.1"/>
    </source>
</evidence>
<dbReference type="Proteomes" id="UP000724672">
    <property type="component" value="Unassembled WGS sequence"/>
</dbReference>
<proteinExistence type="predicted"/>
<dbReference type="AlphaFoldDB" id="A0A942UVA1"/>
<accession>A0A942UVA1</accession>
<sequence length="62" mass="7094">MKYLNIIGLPLKDAISKIDEDLSITIVETKGTNNRFNNNLNELRVVKFDIDDKLIKIIVCAF</sequence>
<protein>
    <submittedName>
        <fullName evidence="1">Uncharacterized protein</fullName>
    </submittedName>
</protein>
<gene>
    <name evidence="1" type="ORF">GOQ27_15495</name>
</gene>
<reference evidence="1" key="1">
    <citation type="submission" date="2019-12" db="EMBL/GenBank/DDBJ databases">
        <title>Clostridiaceae gen. nov. sp. nov., isolated from sediment in Xinjiang, China.</title>
        <authorList>
            <person name="Zhang R."/>
        </authorList>
    </citation>
    <scope>NUCLEOTIDE SEQUENCE</scope>
    <source>
        <strain evidence="1">D2Q-11</strain>
    </source>
</reference>